<keyword evidence="2" id="KW-0464">Manganese</keyword>
<comment type="similarity">
    <text evidence="3">Belongs to the glycosyltransferase 8 family.</text>
</comment>
<dbReference type="Pfam" id="PF01501">
    <property type="entry name" value="Glyco_transf_8"/>
    <property type="match status" value="1"/>
</dbReference>
<dbReference type="InterPro" id="IPR002495">
    <property type="entry name" value="Glyco_trans_8"/>
</dbReference>
<dbReference type="CDD" id="cd02537">
    <property type="entry name" value="GT8_Glycogenin"/>
    <property type="match status" value="1"/>
</dbReference>
<dbReference type="SMR" id="A0A8I7B620"/>
<dbReference type="EC" id="2.4.1.-" evidence="3"/>
<dbReference type="InterPro" id="IPR029044">
    <property type="entry name" value="Nucleotide-diphossugar_trans"/>
</dbReference>
<organism evidence="6 7">
    <name type="scientific">Hordeum vulgare subsp. vulgare</name>
    <name type="common">Domesticated barley</name>
    <dbReference type="NCBI Taxonomy" id="112509"/>
    <lineage>
        <taxon>Eukaryota</taxon>
        <taxon>Viridiplantae</taxon>
        <taxon>Streptophyta</taxon>
        <taxon>Embryophyta</taxon>
        <taxon>Tracheophyta</taxon>
        <taxon>Spermatophyta</taxon>
        <taxon>Magnoliopsida</taxon>
        <taxon>Liliopsida</taxon>
        <taxon>Poales</taxon>
        <taxon>Poaceae</taxon>
        <taxon>BOP clade</taxon>
        <taxon>Pooideae</taxon>
        <taxon>Triticodae</taxon>
        <taxon>Triticeae</taxon>
        <taxon>Hordeinae</taxon>
        <taxon>Hordeum</taxon>
    </lineage>
</organism>
<dbReference type="Proteomes" id="UP000011116">
    <property type="component" value="Chromosome 3H"/>
</dbReference>
<keyword evidence="1" id="KW-0808">Transferase</keyword>
<evidence type="ECO:0000313" key="7">
    <source>
        <dbReference type="Proteomes" id="UP000011116"/>
    </source>
</evidence>
<evidence type="ECO:0000256" key="5">
    <source>
        <dbReference type="SAM" id="Phobius"/>
    </source>
</evidence>
<reference evidence="7" key="1">
    <citation type="journal article" date="2012" name="Nature">
        <title>A physical, genetic and functional sequence assembly of the barley genome.</title>
        <authorList>
            <consortium name="The International Barley Genome Sequencing Consortium"/>
            <person name="Mayer K.F."/>
            <person name="Waugh R."/>
            <person name="Brown J.W."/>
            <person name="Schulman A."/>
            <person name="Langridge P."/>
            <person name="Platzer M."/>
            <person name="Fincher G.B."/>
            <person name="Muehlbauer G.J."/>
            <person name="Sato K."/>
            <person name="Close T.J."/>
            <person name="Wise R.P."/>
            <person name="Stein N."/>
        </authorList>
    </citation>
    <scope>NUCLEOTIDE SEQUENCE [LARGE SCALE GENOMIC DNA]</scope>
    <source>
        <strain evidence="7">cv. Morex</strain>
    </source>
</reference>
<name>A0A8I7B620_HORVV</name>
<dbReference type="EnsemblPlants" id="HORVU.MOREX.r3.3HG0299160.1">
    <property type="protein sequence ID" value="HORVU.MOREX.r3.3HG0299160.1"/>
    <property type="gene ID" value="HORVU.MOREX.r3.3HG0299160"/>
</dbReference>
<dbReference type="Gene3D" id="3.90.550.10">
    <property type="entry name" value="Spore Coat Polysaccharide Biosynthesis Protein SpsA, Chain A"/>
    <property type="match status" value="1"/>
</dbReference>
<dbReference type="GO" id="GO:0045492">
    <property type="term" value="P:xylan biosynthetic process"/>
    <property type="evidence" value="ECO:0000318"/>
    <property type="project" value="GO_Central"/>
</dbReference>
<keyword evidence="7" id="KW-1185">Reference proteome</keyword>
<proteinExistence type="inferred from homology"/>
<dbReference type="AlphaFoldDB" id="A0A8I7B620"/>
<dbReference type="PANTHER" id="PTHR11183">
    <property type="entry name" value="GLYCOGENIN SUBFAMILY MEMBER"/>
    <property type="match status" value="1"/>
</dbReference>
<dbReference type="Gramene" id="HORVU.MOREX.r3.3HG0299160.1">
    <property type="protein sequence ID" value="HORVU.MOREX.r3.3HG0299160.1"/>
    <property type="gene ID" value="HORVU.MOREX.r3.3HG0299160"/>
</dbReference>
<accession>A0A8I7B620</accession>
<evidence type="ECO:0000256" key="2">
    <source>
        <dbReference type="ARBA" id="ARBA00023211"/>
    </source>
</evidence>
<dbReference type="InterPro" id="IPR050587">
    <property type="entry name" value="GNT1/Glycosyltrans_8"/>
</dbReference>
<evidence type="ECO:0000313" key="6">
    <source>
        <dbReference type="EnsemblPlants" id="HORVU.MOREX.r3.3HG0299160.1"/>
    </source>
</evidence>
<feature type="transmembrane region" description="Helical" evidence="5">
    <location>
        <begin position="59"/>
        <end position="77"/>
    </location>
</feature>
<keyword evidence="1" id="KW-0328">Glycosyltransferase</keyword>
<sequence>MQEPSDRKEKMAAHAPLSPEARSRAAILPLLRILEDHGVDARKSRPAATSSKAGRKKKVLLLTVVVSIAFLCALLKTRTLSGRILLHNPPAPTISIPRPPYAAHRRVRWDSVTASLVAAQAGSVALLNFSPAEVKRWRKLRPLHTTVRAVRLQAVDRAVTWAALYPEWIDEDGNGTSSGRCPSLPEPEDQGGRRFDLVAVNLPCRSRNDSGSWSRDVDRLHLQLSAAKLAVSVHSSHVLLVSDCLPLPNLFPCKHLLHRHGHARLYRAHAAYLRPRTRLPVGSCDLALRLPTSPTKPLTVLRRRREAYATVLHSSDAYVCGAIAVAQSIRQSGSTRDLVALVDYGSIGADQRAGLTAAGWQVRAMDGRIRNPHAVPGTYNEWNYSKLRLWQQLTDYRRIVFVDADQLVLRNIDFLFDAPEVSATGNSRTLFNSGVMVLEPCNCTFDMLMARVRDVRSYNGGDQGFFNEIFTWWHRLPRTVNVLKYYHQQGHAGPAASAPPSPEPYLLHYLGIKPWLCFRDYDCNWNVPSLRQFANDEAHARWWTVHDRIAPRELATKFCAIPGRQRSALEYDRRQAEMDNATDMHWSRPITDPRNTQQLLLSMPPTA</sequence>
<feature type="compositionally biased region" description="Basic and acidic residues" evidence="4">
    <location>
        <begin position="1"/>
        <end position="12"/>
    </location>
</feature>
<evidence type="ECO:0000256" key="1">
    <source>
        <dbReference type="ARBA" id="ARBA00022676"/>
    </source>
</evidence>
<dbReference type="SUPFAM" id="SSF53448">
    <property type="entry name" value="Nucleotide-diphospho-sugar transferases"/>
    <property type="match status" value="1"/>
</dbReference>
<reference evidence="6" key="2">
    <citation type="submission" date="2020-10" db="EMBL/GenBank/DDBJ databases">
        <authorList>
            <person name="Scholz U."/>
            <person name="Mascher M."/>
            <person name="Fiebig A."/>
        </authorList>
    </citation>
    <scope>NUCLEOTIDE SEQUENCE [LARGE SCALE GENOMIC DNA]</scope>
    <source>
        <strain evidence="6">cv. Morex</strain>
    </source>
</reference>
<evidence type="ECO:0000256" key="3">
    <source>
        <dbReference type="RuleBase" id="RU362027"/>
    </source>
</evidence>
<keyword evidence="5" id="KW-0812">Transmembrane</keyword>
<keyword evidence="5" id="KW-0472">Membrane</keyword>
<reference evidence="6" key="3">
    <citation type="submission" date="2022-01" db="UniProtKB">
        <authorList>
            <consortium name="EnsemblPlants"/>
        </authorList>
    </citation>
    <scope>IDENTIFICATION</scope>
    <source>
        <strain evidence="6">subsp. vulgare</strain>
    </source>
</reference>
<protein>
    <recommendedName>
        <fullName evidence="3">Hexosyltransferase</fullName>
        <ecNumber evidence="3">2.4.1.-</ecNumber>
    </recommendedName>
</protein>
<keyword evidence="5" id="KW-1133">Transmembrane helix</keyword>
<dbReference type="GO" id="GO:0016757">
    <property type="term" value="F:glycosyltransferase activity"/>
    <property type="evidence" value="ECO:0000318"/>
    <property type="project" value="GO_Central"/>
</dbReference>
<dbReference type="Gramene" id="HORVU.MOREX.r2.3HG0249420.1">
    <property type="protein sequence ID" value="HORVU.MOREX.r2.3HG0249420.1"/>
    <property type="gene ID" value="HORVU.MOREX.r2.3HG0249420"/>
</dbReference>
<feature type="region of interest" description="Disordered" evidence="4">
    <location>
        <begin position="1"/>
        <end position="20"/>
    </location>
</feature>
<evidence type="ECO:0000256" key="4">
    <source>
        <dbReference type="SAM" id="MobiDB-lite"/>
    </source>
</evidence>